<keyword evidence="1" id="KW-0732">Signal</keyword>
<feature type="compositionally biased region" description="Low complexity" evidence="2">
    <location>
        <begin position="513"/>
        <end position="547"/>
    </location>
</feature>
<name>A0ABU1F1P3_9STAP</name>
<evidence type="ECO:0000313" key="4">
    <source>
        <dbReference type="Proteomes" id="UP001255050"/>
    </source>
</evidence>
<reference evidence="3 4" key="1">
    <citation type="submission" date="2023-08" db="EMBL/GenBank/DDBJ databases">
        <title>Whole genome sequencing of Staphylococcus coagulans NN-2474.</title>
        <authorList>
            <person name="Kropotov V.S."/>
            <person name="Boriskina E.V."/>
            <person name="Gordinskaya N.A."/>
            <person name="Shkurkina I.S."/>
            <person name="Kryazhev D.V."/>
            <person name="Alekseeva A.E."/>
            <person name="Makhova M.A."/>
        </authorList>
    </citation>
    <scope>NUCLEOTIDE SEQUENCE [LARGE SCALE GENOMIC DNA]</scope>
    <source>
        <strain evidence="3 4">NN-2474</strain>
    </source>
</reference>
<dbReference type="Proteomes" id="UP001255050">
    <property type="component" value="Unassembled WGS sequence"/>
</dbReference>
<feature type="region of interest" description="Disordered" evidence="2">
    <location>
        <begin position="498"/>
        <end position="547"/>
    </location>
</feature>
<dbReference type="Gene3D" id="2.60.40.3400">
    <property type="match status" value="1"/>
</dbReference>
<keyword evidence="4" id="KW-1185">Reference proteome</keyword>
<feature type="compositionally biased region" description="Low complexity" evidence="2">
    <location>
        <begin position="152"/>
        <end position="176"/>
    </location>
</feature>
<evidence type="ECO:0000313" key="3">
    <source>
        <dbReference type="EMBL" id="MDR5604063.1"/>
    </source>
</evidence>
<comment type="caution">
    <text evidence="3">The sequence shown here is derived from an EMBL/GenBank/DDBJ whole genome shotgun (WGS) entry which is preliminary data.</text>
</comment>
<dbReference type="NCBIfam" id="TIGR03715">
    <property type="entry name" value="KxYKxGKxW"/>
    <property type="match status" value="1"/>
</dbReference>
<dbReference type="RefSeq" id="WP_309552210.1">
    <property type="nucleotide sequence ID" value="NZ_JAVJGV010000109.1"/>
</dbReference>
<feature type="compositionally biased region" description="Low complexity" evidence="2">
    <location>
        <begin position="132"/>
        <end position="143"/>
    </location>
</feature>
<feature type="compositionally biased region" description="Polar residues" evidence="2">
    <location>
        <begin position="201"/>
        <end position="238"/>
    </location>
</feature>
<dbReference type="Pfam" id="PF19258">
    <property type="entry name" value="KxYKxGKxW_sig"/>
    <property type="match status" value="1"/>
</dbReference>
<feature type="compositionally biased region" description="Basic and acidic residues" evidence="2">
    <location>
        <begin position="182"/>
        <end position="200"/>
    </location>
</feature>
<evidence type="ECO:0000256" key="1">
    <source>
        <dbReference type="ARBA" id="ARBA00022729"/>
    </source>
</evidence>
<accession>A0ABU1F1P3</accession>
<organism evidence="3 4">
    <name type="scientific">Staphylococcus coagulans</name>
    <dbReference type="NCBI Taxonomy" id="74706"/>
    <lineage>
        <taxon>Bacteria</taxon>
        <taxon>Bacillati</taxon>
        <taxon>Bacillota</taxon>
        <taxon>Bacilli</taxon>
        <taxon>Bacillales</taxon>
        <taxon>Staphylococcaceae</taxon>
        <taxon>Staphylococcus</taxon>
    </lineage>
</organism>
<feature type="region of interest" description="Disordered" evidence="2">
    <location>
        <begin position="132"/>
        <end position="255"/>
    </location>
</feature>
<sequence length="547" mass="59120">MTRKFREFRKSLGQEKARVKLYKSGKEWVKAGIKEIQLLKAMGLPFLSRDIVKNEDGEVTTRFGEKIKKHAMQTTAIAGGMFTVNMLHDQQAFAASDAPMTSELATKSQTIGDQTSIAIENSVSNVEASASTVESDSVVTSESEVLKQDIESTSLSESDSVSLSESTSTSTSTSVSQASKHKQSDEKQVSNSEKQSESNVEKSTSISKASETSEAITSKSEGKTSASINQNSQNSMQPASVSVSEKQSSSQASSQSLANTEALVLNSTISPVHTVATEVGETAFRVALSSRSERERNQGDGRDTRNNVNVYYELQVDSDGHNAIFKYTISYDNVHTAGIDSPSSLYYPRTKVRNTSDKNIGMLKLGKDYGKPTKITQGITERGWRTRFASTDQTYPLRGDAKNGYYWQSGVMDSDQIKAGYGLTTVIEVPILNPNGDVSYNFTPFASYDDIGGKRGQNYFSDVVSNIDPFKRKNPSGARAITESRNASTSLVKAQSESVVRSQSVAESERISASKSTSVSESESTSAHLASESASTSTSVSESKSAS</sequence>
<feature type="compositionally biased region" description="Low complexity" evidence="2">
    <location>
        <begin position="239"/>
        <end position="255"/>
    </location>
</feature>
<feature type="non-terminal residue" evidence="3">
    <location>
        <position position="547"/>
    </location>
</feature>
<dbReference type="EMBL" id="JAVJGV010000109">
    <property type="protein sequence ID" value="MDR5604063.1"/>
    <property type="molecule type" value="Genomic_DNA"/>
</dbReference>
<proteinExistence type="predicted"/>
<dbReference type="InterPro" id="IPR022263">
    <property type="entry name" value="KxYKxGKxW"/>
</dbReference>
<protein>
    <submittedName>
        <fullName evidence="3">KxYKxGKxW signal peptide domain-containing protein</fullName>
    </submittedName>
</protein>
<evidence type="ECO:0000256" key="2">
    <source>
        <dbReference type="SAM" id="MobiDB-lite"/>
    </source>
</evidence>
<gene>
    <name evidence="3" type="ORF">RCO12_11650</name>
</gene>